<protein>
    <submittedName>
        <fullName evidence="1">Uncharacterized protein</fullName>
    </submittedName>
</protein>
<evidence type="ECO:0000313" key="2">
    <source>
        <dbReference type="Proteomes" id="UP001600888"/>
    </source>
</evidence>
<evidence type="ECO:0000313" key="1">
    <source>
        <dbReference type="EMBL" id="KAL2284799.1"/>
    </source>
</evidence>
<organism evidence="1 2">
    <name type="scientific">Diaporthe vaccinii</name>
    <dbReference type="NCBI Taxonomy" id="105482"/>
    <lineage>
        <taxon>Eukaryota</taxon>
        <taxon>Fungi</taxon>
        <taxon>Dikarya</taxon>
        <taxon>Ascomycota</taxon>
        <taxon>Pezizomycotina</taxon>
        <taxon>Sordariomycetes</taxon>
        <taxon>Sordariomycetidae</taxon>
        <taxon>Diaporthales</taxon>
        <taxon>Diaporthaceae</taxon>
        <taxon>Diaporthe</taxon>
        <taxon>Diaporthe eres species complex</taxon>
    </lineage>
</organism>
<accession>A0ABR4EQT1</accession>
<proteinExistence type="predicted"/>
<dbReference type="Proteomes" id="UP001600888">
    <property type="component" value="Unassembled WGS sequence"/>
</dbReference>
<keyword evidence="2" id="KW-1185">Reference proteome</keyword>
<gene>
    <name evidence="1" type="ORF">FJTKL_08628</name>
</gene>
<comment type="caution">
    <text evidence="1">The sequence shown here is derived from an EMBL/GenBank/DDBJ whole genome shotgun (WGS) entry which is preliminary data.</text>
</comment>
<reference evidence="1 2" key="1">
    <citation type="submission" date="2024-03" db="EMBL/GenBank/DDBJ databases">
        <title>A high-quality draft genome sequence of Diaporthe vaccinii, a causative agent of upright dieback and viscid rot disease in cranberry plants.</title>
        <authorList>
            <person name="Sarrasin M."/>
            <person name="Lang B.F."/>
            <person name="Burger G."/>
        </authorList>
    </citation>
    <scope>NUCLEOTIDE SEQUENCE [LARGE SCALE GENOMIC DNA]</scope>
    <source>
        <strain evidence="1 2">IS7</strain>
    </source>
</reference>
<name>A0ABR4EQT1_9PEZI</name>
<sequence>MAAESAFLSLPRDLRDEVYRHYVTYEDGLVYNFEYDGEKSAKSRNILRNLAPANNRDPIDLGLRSTCKQVHRETEGLILKFNTITFSNTRISRKNSDEVRVRAARFHFLRVPLTMEAASFLYYEDGPVVRPCYTQAVVDEVVRTHPSIGPLLRTLLKENTHWAEINSAHKVLQARPHEHCPDEGPGPTGTWGIVRSSMRAALMHALKVTADHDCFGSGPAAERPTFSPREILALDSKFPAWSVPTDDDLLELSRPYAKRTTDVCRNGNIYCHASRQLHTAEFWNGPRYCCRYTFAAFPIDESDEAENRGKYRFSAASVAIEFLSSLPSGLRIYLRHMRLLENNISVAFPESHAHGLINFCVENPKLRVERRVNVWKTILQQPSNEEQDIVGPDSAYIQFSFSPPMLFYPPTYIL</sequence>
<dbReference type="EMBL" id="JBAWTH010000034">
    <property type="protein sequence ID" value="KAL2284799.1"/>
    <property type="molecule type" value="Genomic_DNA"/>
</dbReference>